<dbReference type="RefSeq" id="WP_051437407.1">
    <property type="nucleotide sequence ID" value="NZ_PHNE01000006.1"/>
</dbReference>
<evidence type="ECO:0000256" key="3">
    <source>
        <dbReference type="ARBA" id="ARBA00022692"/>
    </source>
</evidence>
<dbReference type="STRING" id="1399797.GCA_000518285_01093"/>
<dbReference type="PANTHER" id="PTHR32196:SF72">
    <property type="entry name" value="RIBOSE IMPORT PERMEASE PROTEIN RBSC"/>
    <property type="match status" value="1"/>
</dbReference>
<reference evidence="7 8" key="1">
    <citation type="submission" date="2017-11" db="EMBL/GenBank/DDBJ databases">
        <title>Genome sequence of Entomoplasma lucivorax PIPN-2 (ATCC 49196).</title>
        <authorList>
            <person name="Lo W.-S."/>
            <person name="Gasparich G.E."/>
            <person name="Kuo C.-H."/>
        </authorList>
    </citation>
    <scope>NUCLEOTIDE SEQUENCE [LARGE SCALE GENOMIC DNA]</scope>
    <source>
        <strain evidence="7 8">PIPN-2</strain>
    </source>
</reference>
<evidence type="ECO:0000256" key="1">
    <source>
        <dbReference type="ARBA" id="ARBA00004651"/>
    </source>
</evidence>
<dbReference type="InterPro" id="IPR001851">
    <property type="entry name" value="ABC_transp_permease"/>
</dbReference>
<feature type="transmembrane region" description="Helical" evidence="6">
    <location>
        <begin position="265"/>
        <end position="285"/>
    </location>
</feature>
<accession>A0A2S5R9V0</accession>
<evidence type="ECO:0000256" key="5">
    <source>
        <dbReference type="ARBA" id="ARBA00023136"/>
    </source>
</evidence>
<dbReference type="Proteomes" id="UP000237865">
    <property type="component" value="Unassembled WGS sequence"/>
</dbReference>
<proteinExistence type="predicted"/>
<feature type="transmembrane region" description="Helical" evidence="6">
    <location>
        <begin position="373"/>
        <end position="394"/>
    </location>
</feature>
<feature type="transmembrane region" description="Helical" evidence="6">
    <location>
        <begin position="339"/>
        <end position="367"/>
    </location>
</feature>
<feature type="transmembrane region" description="Helical" evidence="6">
    <location>
        <begin position="297"/>
        <end position="318"/>
    </location>
</feature>
<dbReference type="CDD" id="cd06579">
    <property type="entry name" value="TM_PBP1_transp_AraH_like"/>
    <property type="match status" value="1"/>
</dbReference>
<evidence type="ECO:0000256" key="6">
    <source>
        <dbReference type="SAM" id="Phobius"/>
    </source>
</evidence>
<evidence type="ECO:0000256" key="4">
    <source>
        <dbReference type="ARBA" id="ARBA00022989"/>
    </source>
</evidence>
<organism evidence="7 8">
    <name type="scientific">Williamsoniiplasma lucivorax</name>
    <dbReference type="NCBI Taxonomy" id="209274"/>
    <lineage>
        <taxon>Bacteria</taxon>
        <taxon>Bacillati</taxon>
        <taxon>Mycoplasmatota</taxon>
        <taxon>Mollicutes</taxon>
        <taxon>Entomoplasmatales</taxon>
        <taxon>Williamsoniiplasma</taxon>
    </lineage>
</organism>
<name>A0A2S5R9V0_9MOLU</name>
<dbReference type="EMBL" id="PHNE01000006">
    <property type="protein sequence ID" value="PPE04104.1"/>
    <property type="molecule type" value="Genomic_DNA"/>
</dbReference>
<keyword evidence="5 6" id="KW-0472">Membrane</keyword>
<dbReference type="PANTHER" id="PTHR32196">
    <property type="entry name" value="ABC TRANSPORTER PERMEASE PROTEIN YPHD-RELATED-RELATED"/>
    <property type="match status" value="1"/>
</dbReference>
<comment type="caution">
    <text evidence="7">The sequence shown here is derived from an EMBL/GenBank/DDBJ whole genome shotgun (WGS) entry which is preliminary data.</text>
</comment>
<keyword evidence="8" id="KW-1185">Reference proteome</keyword>
<keyword evidence="3 6" id="KW-0812">Transmembrane</keyword>
<dbReference type="Pfam" id="PF02653">
    <property type="entry name" value="BPD_transp_2"/>
    <property type="match status" value="1"/>
</dbReference>
<keyword evidence="4 6" id="KW-1133">Transmembrane helix</keyword>
<protein>
    <submittedName>
        <fullName evidence="7">Ribose transport system permease protein</fullName>
    </submittedName>
</protein>
<gene>
    <name evidence="7" type="primary">rbsC</name>
    <name evidence="7" type="ORF">ELUCI_v1c08840</name>
</gene>
<evidence type="ECO:0000313" key="8">
    <source>
        <dbReference type="Proteomes" id="UP000237865"/>
    </source>
</evidence>
<feature type="transmembrane region" description="Helical" evidence="6">
    <location>
        <begin position="414"/>
        <end position="435"/>
    </location>
</feature>
<feature type="transmembrane region" description="Helical" evidence="6">
    <location>
        <begin position="548"/>
        <end position="568"/>
    </location>
</feature>
<sequence length="586" mass="66108">MKQILKKNNKKIILGQIESRVNSEKFVIKKFYQNKIEKKQDYIFLLATYRDNCLADLRNKIVDLEKEKEKALTDLEYKFKNLEIFENEFKIKKALIENGEFANFNEKISKINKKIEAKEIKWNKLISKKTLQNKTKISKFNTKQELELHKIDKKSQKINLDLENSIQKLQEMDEEDLKYRENRIQNSKIVIKKKELDQLAQNKAIGPLRFEELREEYNNKIDDLIDKSNSINETKYSKRYSSIIQKDFLFAFSNKSKIVKKGLDTVNAIKLIFIIMIFAIAVGIVEPGFFSTNNWKNIFYLNADIGCMAIGVTIIILTGGIDLSIGSTMAFATAMTAKLILGGLDIGIVLLAVVAFCAASGLISGIFVSILRFPPFIITLILMMIWRGSTQFLLGNVSQAFDSSFLTQLIQTEFLGLSAVVWIMFALAIVTFIILKFTVYGRHVYAIGGNYRSAQLSGIKTKTVLASVYVLAGFCVGIGSIIYNARIQTAAPSAGNAWELDAIACVVLGGTLLTGGKGGIVLTMLGWFTMSVLKNALNLVGLSSDIQLILKGLIIMVAVLTNTEYKIVKKIKLWFIKQYNQLKLFL</sequence>
<dbReference type="AlphaFoldDB" id="A0A2S5R9V0"/>
<dbReference type="GO" id="GO:0005886">
    <property type="term" value="C:plasma membrane"/>
    <property type="evidence" value="ECO:0007669"/>
    <property type="project" value="UniProtKB-SubCell"/>
</dbReference>
<dbReference type="GO" id="GO:0022857">
    <property type="term" value="F:transmembrane transporter activity"/>
    <property type="evidence" value="ECO:0007669"/>
    <property type="project" value="InterPro"/>
</dbReference>
<comment type="subcellular location">
    <subcellularLocation>
        <location evidence="1">Cell membrane</location>
        <topology evidence="1">Multi-pass membrane protein</topology>
    </subcellularLocation>
</comment>
<keyword evidence="2" id="KW-1003">Cell membrane</keyword>
<feature type="transmembrane region" description="Helical" evidence="6">
    <location>
        <begin position="464"/>
        <end position="483"/>
    </location>
</feature>
<evidence type="ECO:0000313" key="7">
    <source>
        <dbReference type="EMBL" id="PPE04104.1"/>
    </source>
</evidence>
<evidence type="ECO:0000256" key="2">
    <source>
        <dbReference type="ARBA" id="ARBA00022475"/>
    </source>
</evidence>
<feature type="transmembrane region" description="Helical" evidence="6">
    <location>
        <begin position="503"/>
        <end position="528"/>
    </location>
</feature>